<accession>A0ABP9ZGE7</accession>
<sequence length="695" mass="77675">MNKKYKYLIGVIVALVVLAGGYKVYHHFHYQAIRNAKIAAKKEAEYRKYHPVNYDGYVKNYTKLYAKADPNSKVLTRISAYVLSGTGKNYAKHSNAGIPVRIISKKNKMFKVKFSQYTGYIKAGRFHTMKNFTDDSGVSHYTRYDLSLLEKNQTNAAYAVPSFVGMNIKDIPSAQSTSLVQTARDNDGKLIENPTTHQTGLYSGTQMDVWDSWPIQNPDGTVATYHGYRIVLALAANMNPWQSGHVGVGLGQAKIYVFYQKVSDYNKGVESWKNAGLLTKTKLEGAKSTDKYLKMLTQQWSGSAVKLDNSNNFRLFYTNYTGGKLYGGTSNNAQYLSTAQFTLKFDKNGVSVDHSKTTDNKSVFSSEGKSYQSFDQFTNEWPDSKGFDDTSLRDPHYIEDHGKKYLVFEANTGTKTGYQGIDNLFNMAYFGGSKSFQKAEQKKLFDNDVQNAVIDTTNNLKSQVSAYQKALKAVNDQIKETSSEDTIQLAQLNQQVTNLSQAITNITTSQNYMKKTGEGIKAQYMNAAIGIVELNNDYTVKKILKPLVAFNTTDDETERPDIIKHDGKYYMFTITRASRMASNTLDARGVYLLGFVSDSLTGKYKPLNGSGVVLYSHELNINSRTWTYSYYIMPTKTSAKDNQFLVTSYMTVPGIASQTGGHATFAPTFKIKIKGDKTEVVPNSTLSQGQVAVTK</sequence>
<dbReference type="RefSeq" id="WP_353317315.1">
    <property type="nucleotide sequence ID" value="NZ_BAABVV010000018.1"/>
</dbReference>
<evidence type="ECO:0000256" key="3">
    <source>
        <dbReference type="RuleBase" id="RU361220"/>
    </source>
</evidence>
<keyword evidence="5" id="KW-0812">Transmembrane</keyword>
<dbReference type="InterPro" id="IPR003469">
    <property type="entry name" value="Glyco_hydro_68"/>
</dbReference>
<dbReference type="Proteomes" id="UP001438112">
    <property type="component" value="Unassembled WGS sequence"/>
</dbReference>
<keyword evidence="5" id="KW-0472">Membrane</keyword>
<dbReference type="CDD" id="cd08997">
    <property type="entry name" value="GH68"/>
    <property type="match status" value="1"/>
</dbReference>
<keyword evidence="4" id="KW-0175">Coiled coil</keyword>
<comment type="similarity">
    <text evidence="1 3">Belongs to the glycosyl hydrolase 68 family.</text>
</comment>
<organism evidence="6 7">
    <name type="scientific">Apilactobacillus apinorum</name>
    <dbReference type="NCBI Taxonomy" id="1218495"/>
    <lineage>
        <taxon>Bacteria</taxon>
        <taxon>Bacillati</taxon>
        <taxon>Bacillota</taxon>
        <taxon>Bacilli</taxon>
        <taxon>Lactobacillales</taxon>
        <taxon>Lactobacillaceae</taxon>
        <taxon>Apilactobacillus</taxon>
    </lineage>
</organism>
<evidence type="ECO:0000313" key="7">
    <source>
        <dbReference type="Proteomes" id="UP001438112"/>
    </source>
</evidence>
<evidence type="ECO:0000256" key="1">
    <source>
        <dbReference type="ARBA" id="ARBA00006775"/>
    </source>
</evidence>
<comment type="caution">
    <text evidence="6">The sequence shown here is derived from an EMBL/GenBank/DDBJ whole genome shotgun (WGS) entry which is preliminary data.</text>
</comment>
<evidence type="ECO:0000256" key="5">
    <source>
        <dbReference type="SAM" id="Phobius"/>
    </source>
</evidence>
<evidence type="ECO:0000256" key="2">
    <source>
        <dbReference type="ARBA" id="ARBA00022837"/>
    </source>
</evidence>
<gene>
    <name evidence="6" type="ORF">AP20H10_01900</name>
</gene>
<feature type="coiled-coil region" evidence="4">
    <location>
        <begin position="457"/>
        <end position="484"/>
    </location>
</feature>
<evidence type="ECO:0000313" key="6">
    <source>
        <dbReference type="EMBL" id="GAA6113827.1"/>
    </source>
</evidence>
<evidence type="ECO:0008006" key="8">
    <source>
        <dbReference type="Google" id="ProtNLM"/>
    </source>
</evidence>
<dbReference type="Pfam" id="PF02435">
    <property type="entry name" value="Glyco_hydro_68"/>
    <property type="match status" value="2"/>
</dbReference>
<keyword evidence="7" id="KW-1185">Reference proteome</keyword>
<name>A0ABP9ZGE7_9LACO</name>
<dbReference type="InterPro" id="IPR023296">
    <property type="entry name" value="Glyco_hydro_beta-prop_sf"/>
</dbReference>
<proteinExistence type="inferred from homology"/>
<feature type="transmembrane region" description="Helical" evidence="5">
    <location>
        <begin position="7"/>
        <end position="25"/>
    </location>
</feature>
<dbReference type="Gene3D" id="2.115.10.20">
    <property type="entry name" value="Glycosyl hydrolase domain, family 43"/>
    <property type="match status" value="2"/>
</dbReference>
<dbReference type="SUPFAM" id="SSF75005">
    <property type="entry name" value="Arabinanase/levansucrase/invertase"/>
    <property type="match status" value="2"/>
</dbReference>
<dbReference type="EMBL" id="BAABVV010000018">
    <property type="protein sequence ID" value="GAA6113827.1"/>
    <property type="molecule type" value="Genomic_DNA"/>
</dbReference>
<keyword evidence="2" id="KW-0106">Calcium</keyword>
<keyword evidence="5" id="KW-1133">Transmembrane helix</keyword>
<evidence type="ECO:0000256" key="4">
    <source>
        <dbReference type="SAM" id="Coils"/>
    </source>
</evidence>
<protein>
    <recommendedName>
        <fullName evidence="8">Levansucrase</fullName>
    </recommendedName>
</protein>
<reference evidence="6 7" key="1">
    <citation type="submission" date="2024-03" db="EMBL/GenBank/DDBJ databases">
        <title>Inconsistent identification of Apilactobacillus kunkeei-related strains obtained by well-developed overall genome related indices.</title>
        <authorList>
            <person name="Maeno S."/>
            <person name="Endo A."/>
        </authorList>
    </citation>
    <scope>NUCLEOTIDE SEQUENCE [LARGE SCALE GENOMIC DNA]</scope>
    <source>
        <strain evidence="6 7">20H-10</strain>
    </source>
</reference>